<keyword evidence="2" id="KW-1185">Reference proteome</keyword>
<dbReference type="InterPro" id="IPR028994">
    <property type="entry name" value="Integrin_alpha_N"/>
</dbReference>
<protein>
    <recommendedName>
        <fullName evidence="3">VCBS repeat protein</fullName>
    </recommendedName>
</protein>
<organism evidence="1 2">
    <name type="scientific">Caulobacter rhizosphaerae</name>
    <dbReference type="NCBI Taxonomy" id="2010972"/>
    <lineage>
        <taxon>Bacteria</taxon>
        <taxon>Pseudomonadati</taxon>
        <taxon>Pseudomonadota</taxon>
        <taxon>Alphaproteobacteria</taxon>
        <taxon>Caulobacterales</taxon>
        <taxon>Caulobacteraceae</taxon>
        <taxon>Caulobacter</taxon>
    </lineage>
</organism>
<comment type="caution">
    <text evidence="1">The sequence shown here is derived from an EMBL/GenBank/DDBJ whole genome shotgun (WGS) entry which is preliminary data.</text>
</comment>
<evidence type="ECO:0008006" key="3">
    <source>
        <dbReference type="Google" id="ProtNLM"/>
    </source>
</evidence>
<dbReference type="Gene3D" id="2.130.10.130">
    <property type="entry name" value="Integrin alpha, N-terminal"/>
    <property type="match status" value="1"/>
</dbReference>
<proteinExistence type="predicted"/>
<dbReference type="PANTHER" id="PTHR46580">
    <property type="entry name" value="SENSOR KINASE-RELATED"/>
    <property type="match status" value="1"/>
</dbReference>
<gene>
    <name evidence="1" type="ORF">J2800_003488</name>
</gene>
<evidence type="ECO:0000313" key="1">
    <source>
        <dbReference type="EMBL" id="MDR6532728.1"/>
    </source>
</evidence>
<dbReference type="Proteomes" id="UP001262754">
    <property type="component" value="Unassembled WGS sequence"/>
</dbReference>
<reference evidence="1 2" key="1">
    <citation type="submission" date="2023-07" db="EMBL/GenBank/DDBJ databases">
        <title>Sorghum-associated microbial communities from plants grown in Nebraska, USA.</title>
        <authorList>
            <person name="Schachtman D."/>
        </authorList>
    </citation>
    <scope>NUCLEOTIDE SEQUENCE [LARGE SCALE GENOMIC DNA]</scope>
    <source>
        <strain evidence="1 2">DS2154</strain>
    </source>
</reference>
<dbReference type="EMBL" id="JAVDRL010000010">
    <property type="protein sequence ID" value="MDR6532728.1"/>
    <property type="molecule type" value="Genomic_DNA"/>
</dbReference>
<dbReference type="PANTHER" id="PTHR46580:SF2">
    <property type="entry name" value="MAM DOMAIN-CONTAINING PROTEIN"/>
    <property type="match status" value="1"/>
</dbReference>
<accession>A0ABU1N2Q1</accession>
<name>A0ABU1N2Q1_9CAUL</name>
<dbReference type="SUPFAM" id="SSF69318">
    <property type="entry name" value="Integrin alpha N-terminal domain"/>
    <property type="match status" value="1"/>
</dbReference>
<evidence type="ECO:0000313" key="2">
    <source>
        <dbReference type="Proteomes" id="UP001262754"/>
    </source>
</evidence>
<dbReference type="RefSeq" id="WP_310033346.1">
    <property type="nucleotide sequence ID" value="NZ_JAVDRL010000010.1"/>
</dbReference>
<sequence length="735" mass="76642">MQILAELPPTKVHADSGEAQPQVTTLANGNYVVVWDDVHYVRLGPAGSQLYAEVFNPSGLLLKSILVDQTNQSFPPPQALVTPLEDGGFAIAWQRSTTSTKAAAAQTFDVSGNATSAIIEIANSGTAHSITPLANGGFAMAWTQLSVSGATDAFTATFDASGQVSATTQLSQLTGSAYVDAPVVVSLPNGYAVSWTAVLNAQTADVYTAIFDLNGQIVGAPVEVSGQFTTAVHAGVQATALSSGDYVLTWSKGASPNPDVYSAVYSASGVQLAAPAITSHGVSPETAALADDRHVLVTDSSGVTFKITDAAGHALTGEVAVTHNGAYGQVVRDVAVTASADGHEFLVSWVQSTREVPSSAASDPGGELFVAIYDETGHQLAAPVNISDTLYSAESTPAVVGLQGDRFLVSWTAGQGAIGITGSYTPHGVFTTIVHTSELPIGPTDLTGDGRFDVLMRNQEGDFGTYRIVDGVYRWNAIASSLTTYSLVGAGDFDGDHTTDVLFRNNLTGDLGFYGIFNGQNGGYKGIGSSSPNYAVVATGDFDRDGTSDVLFRDATGDLGFYRITQGNFAGWVQVGGSSTAYTVVGVGDFDGDGGDDILFRNQTVGGQGALGFYHLQNGAMTSWGQIGTSSEAYSVVGVADFDGNGSVDILFRNDTTGDTGFYKIDHGQFVDWVGVGSSSADYRVVNVGDFDMNGSVDILFQNEFNHDLGYYALDHGHFVNWIGVATTADGFFGV</sequence>